<reference evidence="1 2" key="7">
    <citation type="journal article" date="2000" name="Virology">
        <title>Characterization of a beta-1,3-glucanase encoded by chlorella virus PBCV-1.</title>
        <authorList>
            <person name="Sun L."/>
            <person name="Gurnon J.R."/>
            <person name="Adams B.J."/>
            <person name="Graves M.V."/>
            <person name="Van Etten J.L."/>
        </authorList>
    </citation>
    <scope>NUCLEOTIDE SEQUENCE [LARGE SCALE GENOMIC DNA]</scope>
</reference>
<reference evidence="1 2" key="2">
    <citation type="journal article" date="1995" name="Virology">
        <title>Analysis of 43 kb of the Chlorella virus PBCV-1 330-kb genome: map positions 45 to 88.</title>
        <authorList>
            <person name="Li Y."/>
            <person name="Lu Z."/>
            <person name="Burbank D.E."/>
            <person name="Kutish G.F."/>
            <person name="Rock D.L."/>
            <person name="Van Etten J.L."/>
        </authorList>
    </citation>
    <scope>NUCLEOTIDE SEQUENCE [LARGE SCALE GENOMIC DNA]</scope>
</reference>
<keyword evidence="2" id="KW-1185">Reference proteome</keyword>
<reference evidence="1 2" key="1">
    <citation type="journal article" date="1995" name="Virology">
        <title>Analysis of 45 kb of DNA located at the left end of the chlorella virus PBCV-1 genome.</title>
        <authorList>
            <person name="Lu Z."/>
            <person name="Li Y."/>
            <person name="Zhang Y."/>
            <person name="Kutish G.F."/>
            <person name="Rock D.L."/>
            <person name="Van Etten J.L."/>
        </authorList>
    </citation>
    <scope>NUCLEOTIDE SEQUENCE [LARGE SCALE GENOMIC DNA]</scope>
</reference>
<dbReference type="EMBL" id="JF411744">
    <property type="protein sequence ID" value="AAC96993.1"/>
    <property type="molecule type" value="Genomic_DNA"/>
</dbReference>
<organism evidence="1 2">
    <name type="scientific">Paramecium bursaria Chlorella virus 1</name>
    <name type="common">PBCV-1</name>
    <dbReference type="NCBI Taxonomy" id="10506"/>
    <lineage>
        <taxon>Viruses</taxon>
        <taxon>Varidnaviria</taxon>
        <taxon>Bamfordvirae</taxon>
        <taxon>Nucleocytoviricota</taxon>
        <taxon>Megaviricetes</taxon>
        <taxon>Algavirales</taxon>
        <taxon>Phycodnaviridae</taxon>
        <taxon>Chlorovirus</taxon>
        <taxon>Chlorovirus vanettense</taxon>
    </lineage>
</organism>
<proteinExistence type="predicted"/>
<organismHost>
    <name type="scientific">Chlorella</name>
    <dbReference type="NCBI Taxonomy" id="3071"/>
</organismHost>
<reference evidence="1 2" key="5">
    <citation type="journal article" date="1997" name="Virology">
        <title>Analysis of 74 kb of DNA located at the right end of the 330-kb chlorella virus PBCV-1 genome.</title>
        <authorList>
            <person name="Li Y."/>
            <person name="Lu Z."/>
            <person name="Sun L."/>
            <person name="Ropp S."/>
            <person name="Kutish G.F."/>
            <person name="Rock D.L."/>
            <person name="Van Etten J.L."/>
        </authorList>
    </citation>
    <scope>NUCLEOTIDE SEQUENCE [LARGE SCALE GENOMIC DNA]</scope>
</reference>
<reference evidence="1 2" key="6">
    <citation type="journal article" date="1999" name="Virology">
        <title>Chlorella virus PBCV-1 encodes a functional homospermidine synthase.</title>
        <authorList>
            <person name="Kaiser A."/>
            <person name="Vollmert M."/>
            <person name="Tholl D."/>
            <person name="Graves M.V."/>
            <person name="Gurnon J.R."/>
            <person name="Xing W."/>
            <person name="Lisec A.D."/>
            <person name="Nickerson K.W."/>
            <person name="Van Etten J.L."/>
        </authorList>
    </citation>
    <scope>NUCLEOTIDE SEQUENCE [LARGE SCALE GENOMIC DNA]</scope>
</reference>
<dbReference type="Proteomes" id="UP000000862">
    <property type="component" value="Segment"/>
</dbReference>
<name>O41024_PBCV1</name>
<sequence>MYCYSTFPSKYPRMLLPKYCLYQQHYFQSTLQSMCYYFRHYQDQPLFRQSCLKNPHLVPHTFLILYSGYQHY</sequence>
<dbReference type="PIR" id="T18044">
    <property type="entry name" value="T18044"/>
</dbReference>
<reference evidence="1 2" key="4">
    <citation type="journal article" date="1996" name="Virology">
        <title>Analysis of 76 kb of the chlorella virus PBCV-1 330-kb genome: map positions 182 to 258.</title>
        <authorList>
            <person name="Kutish G.F."/>
            <person name="Li Y."/>
            <person name="Lu Z."/>
            <person name="Furuta M."/>
            <person name="Rock D.L."/>
            <person name="Van Etten J.L."/>
        </authorList>
    </citation>
    <scope>NUCLEOTIDE SEQUENCE [LARGE SCALE GENOMIC DNA]</scope>
</reference>
<gene>
    <name evidence="1" type="primary">a542R</name>
</gene>
<dbReference type="RefSeq" id="NP_048898.1">
    <property type="nucleotide sequence ID" value="NC_000852.5"/>
</dbReference>
<dbReference type="KEGG" id="vg:918182"/>
<accession>O41024</accession>
<reference evidence="1 2" key="3">
    <citation type="journal article" date="1996" name="Virology">
        <title>Analysis of 94 kb of the chlorella virus PBCV-1 330-kb genome: map positions 88 to 182.</title>
        <authorList>
            <person name="Lu Z."/>
            <person name="Li Y."/>
            <person name="Que Q."/>
            <person name="Kutish G.F."/>
            <person name="Rock D.L."/>
            <person name="Van Etten J.L."/>
        </authorList>
    </citation>
    <scope>NUCLEOTIDE SEQUENCE [LARGE SCALE GENOMIC DNA]</scope>
</reference>
<evidence type="ECO:0000313" key="2">
    <source>
        <dbReference type="Proteomes" id="UP000000862"/>
    </source>
</evidence>
<reference evidence="1 2" key="8">
    <citation type="journal article" date="2010" name="J. Virol.">
        <title>Microarray analysis of Paramecium bursaria chlorella virus 1 transcription.</title>
        <authorList>
            <person name="Yanai-Balser G.M."/>
            <person name="Duncan G.A."/>
            <person name="Eudy J.D."/>
            <person name="Wang D."/>
            <person name="Li X."/>
            <person name="Agarkova I.V."/>
            <person name="Dunigan D.D."/>
            <person name="Van Etten J.L."/>
        </authorList>
    </citation>
    <scope>NUCLEOTIDE SEQUENCE [LARGE SCALE GENOMIC DNA]</scope>
</reference>
<dbReference type="GeneID" id="918182"/>
<evidence type="ECO:0000313" key="1">
    <source>
        <dbReference type="EMBL" id="AAC96993.1"/>
    </source>
</evidence>
<protein>
    <submittedName>
        <fullName evidence="1">Uncharacterized protein</fullName>
    </submittedName>
</protein>